<keyword evidence="5 6" id="KW-0472">Membrane</keyword>
<accession>A0A9X2CGI3</accession>
<dbReference type="SUPFAM" id="SSF81342">
    <property type="entry name" value="Transmembrane di-heme cytochromes"/>
    <property type="match status" value="1"/>
</dbReference>
<evidence type="ECO:0000313" key="8">
    <source>
        <dbReference type="EMBL" id="MCL1142413.1"/>
    </source>
</evidence>
<sequence>MSFRSLWNRLESKLHVLVLVFSVLLVVTSPWILIGRQLSSRSGFWDYFHVYGGVVAAVLAVLFAVKVCLKGQWKQFFPYLVGDFSQLKAEFKGVAKGKLPVSGGKGLFSIIEGIGVVLLVLVSVTGILWYIVDPSDALTWRSYHKLFAQGFIGFLIVHVLLALLHIKDFFD</sequence>
<feature type="transmembrane region" description="Helical" evidence="6">
    <location>
        <begin position="146"/>
        <end position="166"/>
    </location>
</feature>
<evidence type="ECO:0000256" key="2">
    <source>
        <dbReference type="ARBA" id="ARBA00022475"/>
    </source>
</evidence>
<evidence type="ECO:0000313" key="9">
    <source>
        <dbReference type="Proteomes" id="UP001139333"/>
    </source>
</evidence>
<evidence type="ECO:0000256" key="5">
    <source>
        <dbReference type="ARBA" id="ARBA00023136"/>
    </source>
</evidence>
<keyword evidence="3 6" id="KW-0812">Transmembrane</keyword>
<dbReference type="AlphaFoldDB" id="A0A9X2CGI3"/>
<protein>
    <submittedName>
        <fullName evidence="8">Cytochrome b/b6 domain-containing protein</fullName>
    </submittedName>
</protein>
<comment type="caution">
    <text evidence="8">The sequence shown here is derived from an EMBL/GenBank/DDBJ whole genome shotgun (WGS) entry which is preliminary data.</text>
</comment>
<dbReference type="InterPro" id="IPR011577">
    <property type="entry name" value="Cyt_b561_bac/Ni-Hgenase"/>
</dbReference>
<dbReference type="InterPro" id="IPR016174">
    <property type="entry name" value="Di-haem_cyt_TM"/>
</dbReference>
<dbReference type="GO" id="GO:0005886">
    <property type="term" value="C:plasma membrane"/>
    <property type="evidence" value="ECO:0007669"/>
    <property type="project" value="UniProtKB-SubCell"/>
</dbReference>
<organism evidence="8 9">
    <name type="scientific">Shewanella gaetbuli</name>
    <dbReference type="NCBI Taxonomy" id="220752"/>
    <lineage>
        <taxon>Bacteria</taxon>
        <taxon>Pseudomonadati</taxon>
        <taxon>Pseudomonadota</taxon>
        <taxon>Gammaproteobacteria</taxon>
        <taxon>Alteromonadales</taxon>
        <taxon>Shewanellaceae</taxon>
        <taxon>Shewanella</taxon>
    </lineage>
</organism>
<proteinExistence type="predicted"/>
<name>A0A9X2CGI3_9GAMM</name>
<feature type="domain" description="Cytochrome b561 bacterial/Ni-hydrogenase" evidence="7">
    <location>
        <begin position="7"/>
        <end position="165"/>
    </location>
</feature>
<keyword evidence="2" id="KW-1003">Cell membrane</keyword>
<reference evidence="8" key="1">
    <citation type="submission" date="2022-01" db="EMBL/GenBank/DDBJ databases">
        <title>Whole genome-based taxonomy of the Shewanellaceae.</title>
        <authorList>
            <person name="Martin-Rodriguez A.J."/>
        </authorList>
    </citation>
    <scope>NUCLEOTIDE SEQUENCE</scope>
    <source>
        <strain evidence="8">DSM 16422</strain>
    </source>
</reference>
<feature type="transmembrane region" description="Helical" evidence="6">
    <location>
        <begin position="106"/>
        <end position="131"/>
    </location>
</feature>
<keyword evidence="9" id="KW-1185">Reference proteome</keyword>
<dbReference type="Proteomes" id="UP001139333">
    <property type="component" value="Unassembled WGS sequence"/>
</dbReference>
<dbReference type="EMBL" id="JAKIKP010000003">
    <property type="protein sequence ID" value="MCL1142413.1"/>
    <property type="molecule type" value="Genomic_DNA"/>
</dbReference>
<evidence type="ECO:0000256" key="3">
    <source>
        <dbReference type="ARBA" id="ARBA00022692"/>
    </source>
</evidence>
<evidence type="ECO:0000256" key="4">
    <source>
        <dbReference type="ARBA" id="ARBA00022989"/>
    </source>
</evidence>
<feature type="transmembrane region" description="Helical" evidence="6">
    <location>
        <begin position="12"/>
        <end position="33"/>
    </location>
</feature>
<dbReference type="GO" id="GO:0022904">
    <property type="term" value="P:respiratory electron transport chain"/>
    <property type="evidence" value="ECO:0007669"/>
    <property type="project" value="InterPro"/>
</dbReference>
<feature type="transmembrane region" description="Helical" evidence="6">
    <location>
        <begin position="48"/>
        <end position="69"/>
    </location>
</feature>
<dbReference type="Pfam" id="PF01292">
    <property type="entry name" value="Ni_hydr_CYTB"/>
    <property type="match status" value="1"/>
</dbReference>
<evidence type="ECO:0000256" key="6">
    <source>
        <dbReference type="SAM" id="Phobius"/>
    </source>
</evidence>
<evidence type="ECO:0000256" key="1">
    <source>
        <dbReference type="ARBA" id="ARBA00004651"/>
    </source>
</evidence>
<dbReference type="RefSeq" id="WP_248995084.1">
    <property type="nucleotide sequence ID" value="NZ_JAKIKP010000003.1"/>
</dbReference>
<dbReference type="GO" id="GO:0009055">
    <property type="term" value="F:electron transfer activity"/>
    <property type="evidence" value="ECO:0007669"/>
    <property type="project" value="InterPro"/>
</dbReference>
<gene>
    <name evidence="8" type="ORF">L2672_06855</name>
</gene>
<dbReference type="Gene3D" id="1.20.950.20">
    <property type="entry name" value="Transmembrane di-heme cytochromes, Chain C"/>
    <property type="match status" value="1"/>
</dbReference>
<keyword evidence="4 6" id="KW-1133">Transmembrane helix</keyword>
<evidence type="ECO:0000259" key="7">
    <source>
        <dbReference type="Pfam" id="PF01292"/>
    </source>
</evidence>
<comment type="subcellular location">
    <subcellularLocation>
        <location evidence="1">Cell membrane</location>
        <topology evidence="1">Multi-pass membrane protein</topology>
    </subcellularLocation>
</comment>